<name>A0A0C3L2P5_9AGAM</name>
<sequence>MSYVQSIPPELLSYVLELACFAESPAQTQTATVLGRVSKLWRAIVFSTPAIWTSFYVSKGGHPKNFEAPLLRSGGLLVDVHAVDGATKLKAAREQLNALTEHSSRWRNVEISHPDAFFLLGNAIPLVLPKLQSLVVKSTSQRRSPALIYVYESFFEYPPPPDNSLGWKNRMYPSLRCLDLCDIEIKPQDTEDFLGFLEAHGRLERLALRNAWEVDVAPNLQKLVVEKSSQLRFWTSVNIGLNYATATNVTLIRFSTAPDALLNILRAVPLASKVQLASTDLRSRSSFCAESILIEHKLPHLSSLHIQGVASLPRLKAVVEAYKGTLAEVKSHCVDLGLPEESVLEDYSERDEALEWLKGQATFKFEVGHSLDAFGERYRQHEDQICRKKMVCAGGSCQICF</sequence>
<proteinExistence type="predicted"/>
<gene>
    <name evidence="1" type="ORF">M407DRAFT_22783</name>
</gene>
<dbReference type="EMBL" id="KN823000">
    <property type="protein sequence ID" value="KIO28018.1"/>
    <property type="molecule type" value="Genomic_DNA"/>
</dbReference>
<dbReference type="HOGENOM" id="CLU_687341_0_0_1"/>
<accession>A0A0C3L2P5</accession>
<dbReference type="Proteomes" id="UP000054248">
    <property type="component" value="Unassembled WGS sequence"/>
</dbReference>
<reference evidence="1 2" key="1">
    <citation type="submission" date="2014-04" db="EMBL/GenBank/DDBJ databases">
        <authorList>
            <consortium name="DOE Joint Genome Institute"/>
            <person name="Kuo A."/>
            <person name="Girlanda M."/>
            <person name="Perotto S."/>
            <person name="Kohler A."/>
            <person name="Nagy L.G."/>
            <person name="Floudas D."/>
            <person name="Copeland A."/>
            <person name="Barry K.W."/>
            <person name="Cichocki N."/>
            <person name="Veneault-Fourrey C."/>
            <person name="LaButti K."/>
            <person name="Lindquist E.A."/>
            <person name="Lipzen A."/>
            <person name="Lundell T."/>
            <person name="Morin E."/>
            <person name="Murat C."/>
            <person name="Sun H."/>
            <person name="Tunlid A."/>
            <person name="Henrissat B."/>
            <person name="Grigoriev I.V."/>
            <person name="Hibbett D.S."/>
            <person name="Martin F."/>
            <person name="Nordberg H.P."/>
            <person name="Cantor M.N."/>
            <person name="Hua S.X."/>
        </authorList>
    </citation>
    <scope>NUCLEOTIDE SEQUENCE [LARGE SCALE GENOMIC DNA]</scope>
    <source>
        <strain evidence="1 2">MUT 4182</strain>
    </source>
</reference>
<evidence type="ECO:0000313" key="1">
    <source>
        <dbReference type="EMBL" id="KIO28018.1"/>
    </source>
</evidence>
<evidence type="ECO:0000313" key="2">
    <source>
        <dbReference type="Proteomes" id="UP000054248"/>
    </source>
</evidence>
<dbReference type="STRING" id="1051891.A0A0C3L2P5"/>
<dbReference type="AlphaFoldDB" id="A0A0C3L2P5"/>
<protein>
    <submittedName>
        <fullName evidence="1">Uncharacterized protein</fullName>
    </submittedName>
</protein>
<keyword evidence="2" id="KW-1185">Reference proteome</keyword>
<dbReference type="OrthoDB" id="2269034at2759"/>
<organism evidence="1 2">
    <name type="scientific">Tulasnella calospora MUT 4182</name>
    <dbReference type="NCBI Taxonomy" id="1051891"/>
    <lineage>
        <taxon>Eukaryota</taxon>
        <taxon>Fungi</taxon>
        <taxon>Dikarya</taxon>
        <taxon>Basidiomycota</taxon>
        <taxon>Agaricomycotina</taxon>
        <taxon>Agaricomycetes</taxon>
        <taxon>Cantharellales</taxon>
        <taxon>Tulasnellaceae</taxon>
        <taxon>Tulasnella</taxon>
    </lineage>
</organism>
<reference evidence="2" key="2">
    <citation type="submission" date="2015-01" db="EMBL/GenBank/DDBJ databases">
        <title>Evolutionary Origins and Diversification of the Mycorrhizal Mutualists.</title>
        <authorList>
            <consortium name="DOE Joint Genome Institute"/>
            <consortium name="Mycorrhizal Genomics Consortium"/>
            <person name="Kohler A."/>
            <person name="Kuo A."/>
            <person name="Nagy L.G."/>
            <person name="Floudas D."/>
            <person name="Copeland A."/>
            <person name="Barry K.W."/>
            <person name="Cichocki N."/>
            <person name="Veneault-Fourrey C."/>
            <person name="LaButti K."/>
            <person name="Lindquist E.A."/>
            <person name="Lipzen A."/>
            <person name="Lundell T."/>
            <person name="Morin E."/>
            <person name="Murat C."/>
            <person name="Riley R."/>
            <person name="Ohm R."/>
            <person name="Sun H."/>
            <person name="Tunlid A."/>
            <person name="Henrissat B."/>
            <person name="Grigoriev I.V."/>
            <person name="Hibbett D.S."/>
            <person name="Martin F."/>
        </authorList>
    </citation>
    <scope>NUCLEOTIDE SEQUENCE [LARGE SCALE GENOMIC DNA]</scope>
    <source>
        <strain evidence="2">MUT 4182</strain>
    </source>
</reference>